<keyword evidence="1" id="KW-0479">Metal-binding</keyword>
<proteinExistence type="predicted"/>
<dbReference type="CDD" id="cd00067">
    <property type="entry name" value="GAL4"/>
    <property type="match status" value="1"/>
</dbReference>
<evidence type="ECO:0000256" key="6">
    <source>
        <dbReference type="SAM" id="Phobius"/>
    </source>
</evidence>
<evidence type="ECO:0000256" key="2">
    <source>
        <dbReference type="ARBA" id="ARBA00023015"/>
    </source>
</evidence>
<evidence type="ECO:0000259" key="7">
    <source>
        <dbReference type="PROSITE" id="PS50048"/>
    </source>
</evidence>
<dbReference type="GO" id="GO:0000981">
    <property type="term" value="F:DNA-binding transcription factor activity, RNA polymerase II-specific"/>
    <property type="evidence" value="ECO:0007669"/>
    <property type="project" value="InterPro"/>
</dbReference>
<dbReference type="SMART" id="SM00066">
    <property type="entry name" value="GAL4"/>
    <property type="match status" value="1"/>
</dbReference>
<keyword evidence="4" id="KW-0539">Nucleus</keyword>
<organism evidence="8 9">
    <name type="scientific">Fusarium oxysporum f. sp. cubense</name>
    <dbReference type="NCBI Taxonomy" id="61366"/>
    <lineage>
        <taxon>Eukaryota</taxon>
        <taxon>Fungi</taxon>
        <taxon>Dikarya</taxon>
        <taxon>Ascomycota</taxon>
        <taxon>Pezizomycotina</taxon>
        <taxon>Sordariomycetes</taxon>
        <taxon>Hypocreomycetidae</taxon>
        <taxon>Hypocreales</taxon>
        <taxon>Nectriaceae</taxon>
        <taxon>Fusarium</taxon>
        <taxon>Fusarium oxysporum species complex</taxon>
    </lineage>
</organism>
<sequence>MPRQKVASACDSCRRRKVKCDGHRPICGPCQMRNEPNCVHSRQQEVRQRNHALLPRPRSSPRSLITTSTPSAGSDSISAPEHTEIGSTKPEVVIPSSAFIKPVVLSEHGTSTPASTRGFMSVYAASTPSTRSLNKRDTDAMTGMIGDPSKSVEFFGSSSAASFMRQINAAIDARLGSSGSNHSSTYPSRTTLSPTHSKVFIDPLAYTLPQRSFADSLVQDYYDLVWVILPVHDWTIFRKAYHSIWLSSSSTIPEHILYCMVNLTFALGSQFSQAVPPSDRREMGQTFWKRAHMLFDPRSNEEACLEGVQCLLLMGLFLQSTCESHQCWMTIGSAIRMAQSLGLHLSSSMHRYESTRELEIARRVWHGCVFMDRVLSMTFGRPSMIADWLSEAVPLPSMIDDDFLDTQIKPSAVRPDGRTTEVAFFIKSLELYSIVNDALRRLYMGPMETSGNSDEALTSVLQLDSRLTNWARSIPEQLSCAFKPDDEDFIFQRQRIVLRARYLHARILVLRPVVAEHYLKQAKPMDLQQHPRTDESVSKKLIDECFALCFEAAQETIDILHQNLDLETVTGPVPAWWFAVLFVYTAATVLLAKRLRPRSYDASLFELWPIPTGWNQAIELLKAYARVGESAERCVAALEILASRIMDKSRVEEDLNGQQSLEETQESIIVQNSAGELPGFKGSSINFDFDGMDFDINDMLWLNSSAADILF</sequence>
<accession>A0A559L1J6</accession>
<keyword evidence="2" id="KW-0805">Transcription regulation</keyword>
<dbReference type="GO" id="GO:0008270">
    <property type="term" value="F:zinc ion binding"/>
    <property type="evidence" value="ECO:0007669"/>
    <property type="project" value="InterPro"/>
</dbReference>
<dbReference type="SUPFAM" id="SSF57701">
    <property type="entry name" value="Zn2/Cys6 DNA-binding domain"/>
    <property type="match status" value="1"/>
</dbReference>
<dbReference type="Pfam" id="PF04082">
    <property type="entry name" value="Fungal_trans"/>
    <property type="match status" value="1"/>
</dbReference>
<dbReference type="Proteomes" id="UP000320707">
    <property type="component" value="Unassembled WGS sequence"/>
</dbReference>
<dbReference type="GO" id="GO:0000435">
    <property type="term" value="P:positive regulation of transcription from RNA polymerase II promoter by galactose"/>
    <property type="evidence" value="ECO:0007669"/>
    <property type="project" value="TreeGrafter"/>
</dbReference>
<evidence type="ECO:0000256" key="5">
    <source>
        <dbReference type="SAM" id="MobiDB-lite"/>
    </source>
</evidence>
<reference evidence="8 9" key="1">
    <citation type="journal article" date="2019" name="Microbiol. Resour. Announc.">
        <title>High-quality draft genome sequence of Fusarium oxysporum f. sp. cubense strain 160527, a causal agent of Panama disease.</title>
        <authorList>
            <person name="Asai S."/>
            <person name="Ayukawa Y."/>
            <person name="Gan P."/>
            <person name="Masuda S."/>
            <person name="Komatsu K."/>
            <person name="Shirasu K."/>
            <person name="Arie T."/>
        </authorList>
    </citation>
    <scope>NUCLEOTIDE SEQUENCE [LARGE SCALE GENOMIC DNA]</scope>
    <source>
        <strain evidence="8 9">160527</strain>
    </source>
</reference>
<feature type="transmembrane region" description="Helical" evidence="6">
    <location>
        <begin position="575"/>
        <end position="592"/>
    </location>
</feature>
<feature type="domain" description="Zn(2)-C6 fungal-type" evidence="7">
    <location>
        <begin position="9"/>
        <end position="40"/>
    </location>
</feature>
<dbReference type="GO" id="GO:0000978">
    <property type="term" value="F:RNA polymerase II cis-regulatory region sequence-specific DNA binding"/>
    <property type="evidence" value="ECO:0007669"/>
    <property type="project" value="TreeGrafter"/>
</dbReference>
<dbReference type="InterPro" id="IPR036864">
    <property type="entry name" value="Zn2-C6_fun-type_DNA-bd_sf"/>
</dbReference>
<dbReference type="GO" id="GO:0006351">
    <property type="term" value="P:DNA-templated transcription"/>
    <property type="evidence" value="ECO:0007669"/>
    <property type="project" value="InterPro"/>
</dbReference>
<dbReference type="SMART" id="SM00906">
    <property type="entry name" value="Fungal_trans"/>
    <property type="match status" value="1"/>
</dbReference>
<feature type="region of interest" description="Disordered" evidence="5">
    <location>
        <begin position="55"/>
        <end position="90"/>
    </location>
</feature>
<comment type="caution">
    <text evidence="8">The sequence shown here is derived from an EMBL/GenBank/DDBJ whole genome shotgun (WGS) entry which is preliminary data.</text>
</comment>
<evidence type="ECO:0000256" key="3">
    <source>
        <dbReference type="ARBA" id="ARBA00023163"/>
    </source>
</evidence>
<evidence type="ECO:0000256" key="4">
    <source>
        <dbReference type="ARBA" id="ARBA00023242"/>
    </source>
</evidence>
<dbReference type="EMBL" id="SRMI01000007">
    <property type="protein sequence ID" value="TVY66598.1"/>
    <property type="molecule type" value="Genomic_DNA"/>
</dbReference>
<dbReference type="InterPro" id="IPR001138">
    <property type="entry name" value="Zn2Cys6_DnaBD"/>
</dbReference>
<evidence type="ECO:0000313" key="8">
    <source>
        <dbReference type="EMBL" id="TVY66598.1"/>
    </source>
</evidence>
<dbReference type="CDD" id="cd12148">
    <property type="entry name" value="fungal_TF_MHR"/>
    <property type="match status" value="1"/>
</dbReference>
<dbReference type="PROSITE" id="PS00463">
    <property type="entry name" value="ZN2_CY6_FUNGAL_1"/>
    <property type="match status" value="1"/>
</dbReference>
<gene>
    <name evidence="8" type="primary">sor3-1</name>
    <name evidence="8" type="ORF">Focb16_v011347</name>
</gene>
<keyword evidence="6" id="KW-0472">Membrane</keyword>
<dbReference type="InterPro" id="IPR051127">
    <property type="entry name" value="Fungal_SecMet_Regulators"/>
</dbReference>
<evidence type="ECO:0000256" key="1">
    <source>
        <dbReference type="ARBA" id="ARBA00022723"/>
    </source>
</evidence>
<dbReference type="PROSITE" id="PS50048">
    <property type="entry name" value="ZN2_CY6_FUNGAL_2"/>
    <property type="match status" value="1"/>
</dbReference>
<dbReference type="PANTHER" id="PTHR47424:SF4">
    <property type="entry name" value="ZN(II)2CYS6 TRANSCRIPTION FACTOR (EUROFUNG)"/>
    <property type="match status" value="1"/>
</dbReference>
<evidence type="ECO:0000313" key="9">
    <source>
        <dbReference type="Proteomes" id="UP000320707"/>
    </source>
</evidence>
<keyword evidence="6" id="KW-0812">Transmembrane</keyword>
<name>A0A559L1J6_FUSOC</name>
<dbReference type="InterPro" id="IPR007219">
    <property type="entry name" value="XnlR_reg_dom"/>
</dbReference>
<keyword evidence="3" id="KW-0804">Transcription</keyword>
<dbReference type="PANTHER" id="PTHR47424">
    <property type="entry name" value="REGULATORY PROTEIN GAL4"/>
    <property type="match status" value="1"/>
</dbReference>
<feature type="compositionally biased region" description="Low complexity" evidence="5">
    <location>
        <begin position="55"/>
        <end position="71"/>
    </location>
</feature>
<dbReference type="AlphaFoldDB" id="A0A559L1J6"/>
<keyword evidence="6" id="KW-1133">Transmembrane helix</keyword>
<dbReference type="Gene3D" id="4.10.240.10">
    <property type="entry name" value="Zn(2)-C6 fungal-type DNA-binding domain"/>
    <property type="match status" value="1"/>
</dbReference>
<protein>
    <submittedName>
        <fullName evidence="8">Sorbicillinoid biosynthetic cluster transcription factor sor3</fullName>
    </submittedName>
</protein>
<dbReference type="GO" id="GO:0005634">
    <property type="term" value="C:nucleus"/>
    <property type="evidence" value="ECO:0007669"/>
    <property type="project" value="TreeGrafter"/>
</dbReference>
<dbReference type="Pfam" id="PF00172">
    <property type="entry name" value="Zn_clus"/>
    <property type="match status" value="1"/>
</dbReference>